<protein>
    <recommendedName>
        <fullName evidence="3">NVEALA protein</fullName>
    </recommendedName>
</protein>
<name>A0ABR7CNG7_9BACT</name>
<proteinExistence type="predicted"/>
<gene>
    <name evidence="1" type="ORF">H8S08_09380</name>
</gene>
<comment type="caution">
    <text evidence="1">The sequence shown here is derived from an EMBL/GenBank/DDBJ whole genome shotgun (WGS) entry which is preliminary data.</text>
</comment>
<evidence type="ECO:0000313" key="2">
    <source>
        <dbReference type="Proteomes" id="UP000636891"/>
    </source>
</evidence>
<accession>A0ABR7CNG7</accession>
<keyword evidence="2" id="KW-1185">Reference proteome</keyword>
<evidence type="ECO:0000313" key="1">
    <source>
        <dbReference type="EMBL" id="MBC5617222.1"/>
    </source>
</evidence>
<reference evidence="1 2" key="1">
    <citation type="submission" date="2020-08" db="EMBL/GenBank/DDBJ databases">
        <title>Genome public.</title>
        <authorList>
            <person name="Liu C."/>
            <person name="Sun Q."/>
        </authorList>
    </citation>
    <scope>NUCLEOTIDE SEQUENCE [LARGE SCALE GENOMIC DNA]</scope>
    <source>
        <strain evidence="1 2">New-7</strain>
    </source>
</reference>
<dbReference type="Proteomes" id="UP000636891">
    <property type="component" value="Unassembled WGS sequence"/>
</dbReference>
<organism evidence="1 2">
    <name type="scientific">Alistipes hominis</name>
    <dbReference type="NCBI Taxonomy" id="2763015"/>
    <lineage>
        <taxon>Bacteria</taxon>
        <taxon>Pseudomonadati</taxon>
        <taxon>Bacteroidota</taxon>
        <taxon>Bacteroidia</taxon>
        <taxon>Bacteroidales</taxon>
        <taxon>Rikenellaceae</taxon>
        <taxon>Alistipes</taxon>
    </lineage>
</organism>
<evidence type="ECO:0008006" key="3">
    <source>
        <dbReference type="Google" id="ProtNLM"/>
    </source>
</evidence>
<sequence length="80" mass="8638">MKKTWYLAIVSLFLVVSVVSYFVFSSDESTETVNLLHKNIEALADSESGGSGECENVSGYCIIHGTGSEPDSATEGMRNK</sequence>
<dbReference type="RefSeq" id="WP_118656853.1">
    <property type="nucleotide sequence ID" value="NZ_JACOOK010000005.1"/>
</dbReference>
<dbReference type="EMBL" id="JACOOK010000005">
    <property type="protein sequence ID" value="MBC5617222.1"/>
    <property type="molecule type" value="Genomic_DNA"/>
</dbReference>
<dbReference type="InterPro" id="IPR025905">
    <property type="entry name" value="NVEALA"/>
</dbReference>
<dbReference type="Pfam" id="PF14055">
    <property type="entry name" value="NVEALA"/>
    <property type="match status" value="1"/>
</dbReference>